<dbReference type="GO" id="GO:0019748">
    <property type="term" value="P:secondary metabolic process"/>
    <property type="evidence" value="ECO:0007669"/>
    <property type="project" value="TreeGrafter"/>
</dbReference>
<organism evidence="5 6">
    <name type="scientific">Cordyceps javanica</name>
    <dbReference type="NCBI Taxonomy" id="43265"/>
    <lineage>
        <taxon>Eukaryota</taxon>
        <taxon>Fungi</taxon>
        <taxon>Dikarya</taxon>
        <taxon>Ascomycota</taxon>
        <taxon>Pezizomycotina</taxon>
        <taxon>Sordariomycetes</taxon>
        <taxon>Hypocreomycetidae</taxon>
        <taxon>Hypocreales</taxon>
        <taxon>Cordycipitaceae</taxon>
        <taxon>Cordyceps</taxon>
    </lineage>
</organism>
<evidence type="ECO:0000259" key="4">
    <source>
        <dbReference type="Pfam" id="PF04909"/>
    </source>
</evidence>
<dbReference type="InterPro" id="IPR006680">
    <property type="entry name" value="Amidohydro-rel"/>
</dbReference>
<proteinExistence type="inferred from homology"/>
<sequence length="327" mass="36421">MRPLITLEEHFASQTVIASSDEAKTHYAHFPSRILDKLTDLDETRVADLDKGHVSLQVVSHGPGNVGAAVCASVNDDLAAAIRRHPTRLAGFAMLPMHEPAAAAEELERCVAGLGFVGALVENHLDGVFYDAEAFWPVFARAERLDVPIYIHPTFASDAMAAHYRGNYPDGVSLALSAFGWGWHAETGHHILRLFAAGVFDRFPRLKIVIGHMGEMLPFQLDRCVAISERWEAKQRGLRQVWRENIWVTTSGMFTLTPLRCLLQTMPIDHVLFSVDYPFSANETGFQFLKEIEESGLITGEDLDLFAYKNAEKLLRVTATHIPDTNK</sequence>
<dbReference type="STRING" id="43265.A0A545UWI2"/>
<dbReference type="FunFam" id="3.20.20.140:FF:000099">
    <property type="entry name" value="Amidohydrolase 2"/>
    <property type="match status" value="1"/>
</dbReference>
<dbReference type="InterPro" id="IPR032465">
    <property type="entry name" value="ACMSD"/>
</dbReference>
<reference evidence="5 6" key="1">
    <citation type="journal article" date="2019" name="Appl. Microbiol. Biotechnol.">
        <title>Genome sequence of Isaria javanica and comparative genome analysis insights into family S53 peptidase evolution in fungal entomopathogens.</title>
        <authorList>
            <person name="Lin R."/>
            <person name="Zhang X."/>
            <person name="Xin B."/>
            <person name="Zou M."/>
            <person name="Gao Y."/>
            <person name="Qin F."/>
            <person name="Hu Q."/>
            <person name="Xie B."/>
            <person name="Cheng X."/>
        </authorList>
    </citation>
    <scope>NUCLEOTIDE SEQUENCE [LARGE SCALE GENOMIC DNA]</scope>
    <source>
        <strain evidence="5 6">IJ1G</strain>
    </source>
</reference>
<dbReference type="OrthoDB" id="432010at2759"/>
<comment type="caution">
    <text evidence="5">The sequence shown here is derived from an EMBL/GenBank/DDBJ whole genome shotgun (WGS) entry which is preliminary data.</text>
</comment>
<dbReference type="PANTHER" id="PTHR21240">
    <property type="entry name" value="2-AMINO-3-CARBOXYLMUCONATE-6-SEMIALDEHYDE DECARBOXYLASE"/>
    <property type="match status" value="1"/>
</dbReference>
<dbReference type="Pfam" id="PF04909">
    <property type="entry name" value="Amidohydro_2"/>
    <property type="match status" value="1"/>
</dbReference>
<gene>
    <name evidence="5" type="ORF">IF1G_07554</name>
</gene>
<dbReference type="Gene3D" id="3.20.20.140">
    <property type="entry name" value="Metal-dependent hydrolases"/>
    <property type="match status" value="1"/>
</dbReference>
<dbReference type="SUPFAM" id="SSF51556">
    <property type="entry name" value="Metallo-dependent hydrolases"/>
    <property type="match status" value="1"/>
</dbReference>
<evidence type="ECO:0000256" key="3">
    <source>
        <dbReference type="RuleBase" id="RU366045"/>
    </source>
</evidence>
<name>A0A545UWI2_9HYPO</name>
<evidence type="ECO:0000313" key="6">
    <source>
        <dbReference type="Proteomes" id="UP000315783"/>
    </source>
</evidence>
<dbReference type="GO" id="GO:0005829">
    <property type="term" value="C:cytosol"/>
    <property type="evidence" value="ECO:0007669"/>
    <property type="project" value="TreeGrafter"/>
</dbReference>
<dbReference type="InterPro" id="IPR032466">
    <property type="entry name" value="Metal_Hydrolase"/>
</dbReference>
<dbReference type="AlphaFoldDB" id="A0A545UWI2"/>
<keyword evidence="6" id="KW-1185">Reference proteome</keyword>
<dbReference type="GO" id="GO:0016831">
    <property type="term" value="F:carboxy-lyase activity"/>
    <property type="evidence" value="ECO:0007669"/>
    <property type="project" value="UniProtKB-KW"/>
</dbReference>
<dbReference type="PANTHER" id="PTHR21240:SF30">
    <property type="entry name" value="AMIDOHYDROLASE-RELATED DOMAIN-CONTAINING PROTEIN-RELATED"/>
    <property type="match status" value="1"/>
</dbReference>
<dbReference type="EMBL" id="SPUK01000011">
    <property type="protein sequence ID" value="TQV93822.1"/>
    <property type="molecule type" value="Genomic_DNA"/>
</dbReference>
<protein>
    <submittedName>
        <fullName evidence="5">2-amino-3-carboxymuconate-6-semialdehyde decarboxylase</fullName>
    </submittedName>
</protein>
<keyword evidence="1 3" id="KW-0210">Decarboxylase</keyword>
<evidence type="ECO:0000256" key="1">
    <source>
        <dbReference type="ARBA" id="ARBA00022793"/>
    </source>
</evidence>
<keyword evidence="2 3" id="KW-0456">Lyase</keyword>
<evidence type="ECO:0000256" key="2">
    <source>
        <dbReference type="ARBA" id="ARBA00023239"/>
    </source>
</evidence>
<dbReference type="GO" id="GO:0016787">
    <property type="term" value="F:hydrolase activity"/>
    <property type="evidence" value="ECO:0007669"/>
    <property type="project" value="InterPro"/>
</dbReference>
<feature type="domain" description="Amidohydrolase-related" evidence="4">
    <location>
        <begin position="44"/>
        <end position="316"/>
    </location>
</feature>
<evidence type="ECO:0000313" key="5">
    <source>
        <dbReference type="EMBL" id="TQV93822.1"/>
    </source>
</evidence>
<comment type="similarity">
    <text evidence="3">Belongs to the metallo-dependent hydrolases superfamily.</text>
</comment>
<dbReference type="Proteomes" id="UP000315783">
    <property type="component" value="Unassembled WGS sequence"/>
</dbReference>
<accession>A0A545UWI2</accession>